<sequence>MKKWFISISGVLGLILVIIAVLISTDAWSFEPTEAFEEAHFSASDINSIHIFSNVGNVTVMPHQGEEIVASVTGHTRMFEEELEFETKESGAVLSIHAEQKDRAWLFSFLPKSSYVITVRIPETEMAELVIESSVANLSVLDVEVEQMTLKSEVGDVELSGAPKILEIETDVGNINAKVQSIYESMKLLSSVGDIKLTVAELPDQLEYTVHTSVGSTAIEPLESVIQTEAAPVLKMETSVGSIEVLSGR</sequence>
<proteinExistence type="predicted"/>
<evidence type="ECO:0000259" key="1">
    <source>
        <dbReference type="Pfam" id="PF13349"/>
    </source>
</evidence>
<organism evidence="2 3">
    <name type="scientific">Shouchella xiaoxiensis</name>
    <dbReference type="NCBI Taxonomy" id="766895"/>
    <lineage>
        <taxon>Bacteria</taxon>
        <taxon>Bacillati</taxon>
        <taxon>Bacillota</taxon>
        <taxon>Bacilli</taxon>
        <taxon>Bacillales</taxon>
        <taxon>Bacillaceae</taxon>
        <taxon>Shouchella</taxon>
    </lineage>
</organism>
<keyword evidence="3" id="KW-1185">Reference proteome</keyword>
<dbReference type="InterPro" id="IPR025164">
    <property type="entry name" value="Toastrack_DUF4097"/>
</dbReference>
<dbReference type="Proteomes" id="UP001179280">
    <property type="component" value="Unassembled WGS sequence"/>
</dbReference>
<feature type="domain" description="DUF4097" evidence="1">
    <location>
        <begin position="46"/>
        <end position="161"/>
    </location>
</feature>
<dbReference type="RefSeq" id="WP_204466477.1">
    <property type="nucleotide sequence ID" value="NZ_JAFBCV010000007.1"/>
</dbReference>
<name>A0ABS2SXH2_9BACI</name>
<dbReference type="Pfam" id="PF13349">
    <property type="entry name" value="DUF4097"/>
    <property type="match status" value="1"/>
</dbReference>
<evidence type="ECO:0000313" key="3">
    <source>
        <dbReference type="Proteomes" id="UP001179280"/>
    </source>
</evidence>
<gene>
    <name evidence="2" type="ORF">JOC54_002425</name>
</gene>
<evidence type="ECO:0000313" key="2">
    <source>
        <dbReference type="EMBL" id="MBM7839154.1"/>
    </source>
</evidence>
<reference evidence="2" key="1">
    <citation type="submission" date="2021-01" db="EMBL/GenBank/DDBJ databases">
        <title>Genomic Encyclopedia of Type Strains, Phase IV (KMG-IV): sequencing the most valuable type-strain genomes for metagenomic binning, comparative biology and taxonomic classification.</title>
        <authorList>
            <person name="Goeker M."/>
        </authorList>
    </citation>
    <scope>NUCLEOTIDE SEQUENCE</scope>
    <source>
        <strain evidence="2">DSM 21943</strain>
    </source>
</reference>
<dbReference type="Gene3D" id="2.160.20.120">
    <property type="match status" value="1"/>
</dbReference>
<dbReference type="EMBL" id="JAFBCV010000007">
    <property type="protein sequence ID" value="MBM7839154.1"/>
    <property type="molecule type" value="Genomic_DNA"/>
</dbReference>
<protein>
    <submittedName>
        <fullName evidence="2">DUF4097 and DUF4098 domain-containing protein YvlB</fullName>
    </submittedName>
</protein>
<comment type="caution">
    <text evidence="2">The sequence shown here is derived from an EMBL/GenBank/DDBJ whole genome shotgun (WGS) entry which is preliminary data.</text>
</comment>
<accession>A0ABS2SXH2</accession>